<accession>A0A5C5X8P4</accession>
<keyword evidence="3" id="KW-1185">Reference proteome</keyword>
<evidence type="ECO:0000313" key="2">
    <source>
        <dbReference type="EMBL" id="TWT59089.1"/>
    </source>
</evidence>
<dbReference type="Pfam" id="PF09492">
    <property type="entry name" value="Pec_lyase"/>
    <property type="match status" value="1"/>
</dbReference>
<gene>
    <name evidence="2" type="ORF">KOR42_24780</name>
</gene>
<dbReference type="GO" id="GO:0016829">
    <property type="term" value="F:lyase activity"/>
    <property type="evidence" value="ECO:0007669"/>
    <property type="project" value="UniProtKB-KW"/>
</dbReference>
<comment type="caution">
    <text evidence="2">The sequence shown here is derived from an EMBL/GenBank/DDBJ whole genome shotgun (WGS) entry which is preliminary data.</text>
</comment>
<evidence type="ECO:0000256" key="1">
    <source>
        <dbReference type="SAM" id="MobiDB-lite"/>
    </source>
</evidence>
<keyword evidence="2" id="KW-0456">Lyase</keyword>
<name>A0A5C5X8P4_9PLAN</name>
<evidence type="ECO:0000313" key="3">
    <source>
        <dbReference type="Proteomes" id="UP000317243"/>
    </source>
</evidence>
<reference evidence="2 3" key="1">
    <citation type="submission" date="2019-02" db="EMBL/GenBank/DDBJ databases">
        <title>Deep-cultivation of Planctomycetes and their phenomic and genomic characterization uncovers novel biology.</title>
        <authorList>
            <person name="Wiegand S."/>
            <person name="Jogler M."/>
            <person name="Boedeker C."/>
            <person name="Pinto D."/>
            <person name="Vollmers J."/>
            <person name="Rivas-Marin E."/>
            <person name="Kohn T."/>
            <person name="Peeters S.H."/>
            <person name="Heuer A."/>
            <person name="Rast P."/>
            <person name="Oberbeckmann S."/>
            <person name="Bunk B."/>
            <person name="Jeske O."/>
            <person name="Meyerdierks A."/>
            <person name="Storesund J.E."/>
            <person name="Kallscheuer N."/>
            <person name="Luecker S."/>
            <person name="Lage O.M."/>
            <person name="Pohl T."/>
            <person name="Merkel B.J."/>
            <person name="Hornburger P."/>
            <person name="Mueller R.-W."/>
            <person name="Bruemmer F."/>
            <person name="Labrenz M."/>
            <person name="Spormann A.M."/>
            <person name="Op Den Camp H."/>
            <person name="Overmann J."/>
            <person name="Amann R."/>
            <person name="Jetten M.S.M."/>
            <person name="Mascher T."/>
            <person name="Medema M.H."/>
            <person name="Devos D.P."/>
            <person name="Kaster A.-K."/>
            <person name="Ovreas L."/>
            <person name="Rohde M."/>
            <person name="Galperin M.Y."/>
            <person name="Jogler C."/>
        </authorList>
    </citation>
    <scope>NUCLEOTIDE SEQUENCE [LARGE SCALE GENOMIC DNA]</scope>
    <source>
        <strain evidence="2 3">KOR42</strain>
    </source>
</reference>
<proteinExistence type="predicted"/>
<dbReference type="OrthoDB" id="9804686at2"/>
<dbReference type="EMBL" id="SIHI01000001">
    <property type="protein sequence ID" value="TWT59089.1"/>
    <property type="molecule type" value="Genomic_DNA"/>
</dbReference>
<dbReference type="Proteomes" id="UP000317243">
    <property type="component" value="Unassembled WGS sequence"/>
</dbReference>
<protein>
    <submittedName>
        <fullName evidence="2">Pectic acid lyase</fullName>
    </submittedName>
</protein>
<dbReference type="AlphaFoldDB" id="A0A5C5X8P4"/>
<dbReference type="InterPro" id="IPR012669">
    <property type="entry name" value="Pectate_lyase"/>
</dbReference>
<organism evidence="2 3">
    <name type="scientific">Thalassoglobus neptunius</name>
    <dbReference type="NCBI Taxonomy" id="1938619"/>
    <lineage>
        <taxon>Bacteria</taxon>
        <taxon>Pseudomonadati</taxon>
        <taxon>Planctomycetota</taxon>
        <taxon>Planctomycetia</taxon>
        <taxon>Planctomycetales</taxon>
        <taxon>Planctomycetaceae</taxon>
        <taxon>Thalassoglobus</taxon>
    </lineage>
</organism>
<feature type="compositionally biased region" description="Low complexity" evidence="1">
    <location>
        <begin position="1"/>
        <end position="20"/>
    </location>
</feature>
<dbReference type="SUPFAM" id="SSF81853">
    <property type="entry name" value="Family 10 polysaccharide lyase"/>
    <property type="match status" value="1"/>
</dbReference>
<feature type="region of interest" description="Disordered" evidence="1">
    <location>
        <begin position="1"/>
        <end position="21"/>
    </location>
</feature>
<sequence length="536" mass="61252">MASQLRSGSNSSQSTNSSSRCRSRWYHSVTRQYVRVFIAGLSFAFVPPSVSSAADEISTQRVEHSLHRAVKFFREKVGVSGGYVYQVSEDLSQREGENAVGPREAWVEAPGTPAVGMVYLRGYQKTRDPILRDAMLEVADAIVRTQLETGGWANNMEFDPLLRPNYAYRVDHRSNPERRFNRTTLDDGKSQVCLTFLMLVDNELGFSNGRIHEAAQYALNSFRKAQYPNGAWPQQYDEFPDPSEFPVVKARFPKSWEREFKPATYRYFYTLNDNTICDVIQMMLLAHAIYEDDQWRQSAIDGGDFLLLAQLPEPQPGWAQQYNHEMEPVWARKFEPPALTGGESQGVLDTLLTLYEQTGEEKFLKPVQRAVEYYRSLEISDGKLARFYEIGTDKPLYFTRAYELVYTDDDLPTHYSFKVSSKLDRIESRAERLSMQQPQPRNLVTRPKPVRMTEELVNEAARIVNSLDKRGAWVQDGAMKNKDSVKFRSRGVPVDNKNGASSKSFVFEPATRVIATTTFLKNFNTLVDYLAAVQQD</sequence>
<dbReference type="Gene3D" id="1.50.10.20">
    <property type="match status" value="1"/>
</dbReference>